<keyword evidence="2" id="KW-1185">Reference proteome</keyword>
<reference evidence="1 2" key="2">
    <citation type="submission" date="2018-11" db="EMBL/GenBank/DDBJ databases">
        <authorList>
            <consortium name="Pathogen Informatics"/>
        </authorList>
    </citation>
    <scope>NUCLEOTIDE SEQUENCE [LARGE SCALE GENOMIC DNA]</scope>
</reference>
<dbReference type="AlphaFoldDB" id="A0A0R3QNC6"/>
<dbReference type="EMBL" id="UZAG01015872">
    <property type="protein sequence ID" value="VDO23947.1"/>
    <property type="molecule type" value="Genomic_DNA"/>
</dbReference>
<organism evidence="3">
    <name type="scientific">Brugia timori</name>
    <dbReference type="NCBI Taxonomy" id="42155"/>
    <lineage>
        <taxon>Eukaryota</taxon>
        <taxon>Metazoa</taxon>
        <taxon>Ecdysozoa</taxon>
        <taxon>Nematoda</taxon>
        <taxon>Chromadorea</taxon>
        <taxon>Rhabditida</taxon>
        <taxon>Spirurina</taxon>
        <taxon>Spiruromorpha</taxon>
        <taxon>Filarioidea</taxon>
        <taxon>Onchocercidae</taxon>
        <taxon>Brugia</taxon>
    </lineage>
</organism>
<evidence type="ECO:0000313" key="3">
    <source>
        <dbReference type="WBParaSite" id="BTMF_0000921101-mRNA-1"/>
    </source>
</evidence>
<dbReference type="STRING" id="42155.A0A0R3QNC6"/>
<evidence type="ECO:0000313" key="2">
    <source>
        <dbReference type="Proteomes" id="UP000280834"/>
    </source>
</evidence>
<name>A0A0R3QNC6_9BILA</name>
<protein>
    <submittedName>
        <fullName evidence="3">Catalase</fullName>
    </submittedName>
</protein>
<gene>
    <name evidence="1" type="ORF">BTMF_LOCUS7262</name>
</gene>
<sequence>MRLMRFHFWYQDTPTKYVGCEQPVPADSGPVSRNYQYSAQSAELYDMTNQIELERSRHIKLKSENIG</sequence>
<reference evidence="3" key="1">
    <citation type="submission" date="2017-02" db="UniProtKB">
        <authorList>
            <consortium name="WormBaseParasite"/>
        </authorList>
    </citation>
    <scope>IDENTIFICATION</scope>
</reference>
<dbReference type="Proteomes" id="UP000280834">
    <property type="component" value="Unassembled WGS sequence"/>
</dbReference>
<evidence type="ECO:0000313" key="1">
    <source>
        <dbReference type="EMBL" id="VDO23947.1"/>
    </source>
</evidence>
<dbReference type="WBParaSite" id="BTMF_0000921101-mRNA-1">
    <property type="protein sequence ID" value="BTMF_0000921101-mRNA-1"/>
    <property type="gene ID" value="BTMF_0000921101"/>
</dbReference>
<accession>A0A0R3QNC6</accession>
<proteinExistence type="predicted"/>